<evidence type="ECO:0000259" key="7">
    <source>
        <dbReference type="SMART" id="SM00774"/>
    </source>
</evidence>
<keyword evidence="4" id="KW-0804">Transcription</keyword>
<dbReference type="GO" id="GO:0003700">
    <property type="term" value="F:DNA-binding transcription factor activity"/>
    <property type="evidence" value="ECO:0007669"/>
    <property type="project" value="InterPro"/>
</dbReference>
<dbReference type="AlphaFoldDB" id="A0AA88D564"/>
<gene>
    <name evidence="8" type="ORF">TIFTF001_011226</name>
</gene>
<keyword evidence="9" id="KW-1185">Reference proteome</keyword>
<evidence type="ECO:0000256" key="5">
    <source>
        <dbReference type="ARBA" id="ARBA00023242"/>
    </source>
</evidence>
<accession>A0AA88D564</accession>
<dbReference type="SMART" id="SM00774">
    <property type="entry name" value="WRKY"/>
    <property type="match status" value="1"/>
</dbReference>
<dbReference type="GO" id="GO:0005634">
    <property type="term" value="C:nucleus"/>
    <property type="evidence" value="ECO:0007669"/>
    <property type="project" value="UniProtKB-SubCell"/>
</dbReference>
<dbReference type="EMBL" id="BTGU01000013">
    <property type="protein sequence ID" value="GMN41997.1"/>
    <property type="molecule type" value="Genomic_DNA"/>
</dbReference>
<dbReference type="InterPro" id="IPR036576">
    <property type="entry name" value="WRKY_dom_sf"/>
</dbReference>
<comment type="caution">
    <text evidence="8">The sequence shown here is derived from an EMBL/GenBank/DDBJ whole genome shotgun (WGS) entry which is preliminary data.</text>
</comment>
<feature type="region of interest" description="Disordered" evidence="6">
    <location>
        <begin position="143"/>
        <end position="173"/>
    </location>
</feature>
<evidence type="ECO:0000256" key="2">
    <source>
        <dbReference type="ARBA" id="ARBA00023015"/>
    </source>
</evidence>
<name>A0AA88D564_FICCA</name>
<sequence>MRQENMYSPSDETGPSEEMLASSNASTPHPQPSFVEAMQFLAGCRLPPTTSEAQRKPLLPLQLLRQIIISSSGSNIPPPATASAPRRLRIEKVSGREFDPYDGCSWDKINVVEEKGHRSYMYKCSHEPNCPVSKAVFVTYHGDHSHKRGHHEAEGGDREAANDGNCGLKRSRK</sequence>
<comment type="subcellular location">
    <subcellularLocation>
        <location evidence="1">Nucleus</location>
    </subcellularLocation>
</comment>
<evidence type="ECO:0000256" key="4">
    <source>
        <dbReference type="ARBA" id="ARBA00023163"/>
    </source>
</evidence>
<evidence type="ECO:0000313" key="9">
    <source>
        <dbReference type="Proteomes" id="UP001187192"/>
    </source>
</evidence>
<feature type="domain" description="WRKY" evidence="7">
    <location>
        <begin position="100"/>
        <end position="148"/>
    </location>
</feature>
<keyword evidence="3" id="KW-0238">DNA-binding</keyword>
<keyword evidence="5" id="KW-0539">Nucleus</keyword>
<dbReference type="SUPFAM" id="SSF118290">
    <property type="entry name" value="WRKY DNA-binding domain"/>
    <property type="match status" value="1"/>
</dbReference>
<proteinExistence type="predicted"/>
<feature type="compositionally biased region" description="Basic and acidic residues" evidence="6">
    <location>
        <begin position="151"/>
        <end position="161"/>
    </location>
</feature>
<keyword evidence="2" id="KW-0805">Transcription regulation</keyword>
<organism evidence="8 9">
    <name type="scientific">Ficus carica</name>
    <name type="common">Common fig</name>
    <dbReference type="NCBI Taxonomy" id="3494"/>
    <lineage>
        <taxon>Eukaryota</taxon>
        <taxon>Viridiplantae</taxon>
        <taxon>Streptophyta</taxon>
        <taxon>Embryophyta</taxon>
        <taxon>Tracheophyta</taxon>
        <taxon>Spermatophyta</taxon>
        <taxon>Magnoliopsida</taxon>
        <taxon>eudicotyledons</taxon>
        <taxon>Gunneridae</taxon>
        <taxon>Pentapetalae</taxon>
        <taxon>rosids</taxon>
        <taxon>fabids</taxon>
        <taxon>Rosales</taxon>
        <taxon>Moraceae</taxon>
        <taxon>Ficeae</taxon>
        <taxon>Ficus</taxon>
    </lineage>
</organism>
<protein>
    <recommendedName>
        <fullName evidence="7">WRKY domain-containing protein</fullName>
    </recommendedName>
</protein>
<evidence type="ECO:0000256" key="6">
    <source>
        <dbReference type="SAM" id="MobiDB-lite"/>
    </source>
</evidence>
<reference evidence="8" key="1">
    <citation type="submission" date="2023-07" db="EMBL/GenBank/DDBJ databases">
        <title>draft genome sequence of fig (Ficus carica).</title>
        <authorList>
            <person name="Takahashi T."/>
            <person name="Nishimura K."/>
        </authorList>
    </citation>
    <scope>NUCLEOTIDE SEQUENCE</scope>
</reference>
<dbReference type="InterPro" id="IPR003657">
    <property type="entry name" value="WRKY_dom"/>
</dbReference>
<evidence type="ECO:0000256" key="3">
    <source>
        <dbReference type="ARBA" id="ARBA00023125"/>
    </source>
</evidence>
<dbReference type="Gramene" id="FCD_00008010-RA">
    <property type="protein sequence ID" value="FCD_00008010-RA:cds"/>
    <property type="gene ID" value="FCD_00008010"/>
</dbReference>
<evidence type="ECO:0000256" key="1">
    <source>
        <dbReference type="ARBA" id="ARBA00004123"/>
    </source>
</evidence>
<evidence type="ECO:0000313" key="8">
    <source>
        <dbReference type="EMBL" id="GMN41997.1"/>
    </source>
</evidence>
<dbReference type="Proteomes" id="UP001187192">
    <property type="component" value="Unassembled WGS sequence"/>
</dbReference>
<feature type="region of interest" description="Disordered" evidence="6">
    <location>
        <begin position="1"/>
        <end position="32"/>
    </location>
</feature>
<feature type="compositionally biased region" description="Polar residues" evidence="6">
    <location>
        <begin position="1"/>
        <end position="13"/>
    </location>
</feature>
<dbReference type="GO" id="GO:0043565">
    <property type="term" value="F:sequence-specific DNA binding"/>
    <property type="evidence" value="ECO:0007669"/>
    <property type="project" value="InterPro"/>
</dbReference>